<dbReference type="EMBL" id="QKZI01000001">
    <property type="protein sequence ID" value="PZX07919.1"/>
    <property type="molecule type" value="Genomic_DNA"/>
</dbReference>
<proteinExistence type="predicted"/>
<name>A0A2W7NBT4_9BACI</name>
<dbReference type="AlphaFoldDB" id="A0A2W7NBT4"/>
<evidence type="ECO:0000313" key="1">
    <source>
        <dbReference type="EMBL" id="PZX07919.1"/>
    </source>
</evidence>
<organism evidence="1 2">
    <name type="scientific">Psychrobacillus insolitus</name>
    <dbReference type="NCBI Taxonomy" id="1461"/>
    <lineage>
        <taxon>Bacteria</taxon>
        <taxon>Bacillati</taxon>
        <taxon>Bacillota</taxon>
        <taxon>Bacilli</taxon>
        <taxon>Bacillales</taxon>
        <taxon>Bacillaceae</taxon>
        <taxon>Psychrobacillus</taxon>
    </lineage>
</organism>
<reference evidence="1 2" key="1">
    <citation type="submission" date="2018-06" db="EMBL/GenBank/DDBJ databases">
        <title>Genomic Encyclopedia of Type Strains, Phase IV (KMG-IV): sequencing the most valuable type-strain genomes for metagenomic binning, comparative biology and taxonomic classification.</title>
        <authorList>
            <person name="Goeker M."/>
        </authorList>
    </citation>
    <scope>NUCLEOTIDE SEQUENCE [LARGE SCALE GENOMIC DNA]</scope>
    <source>
        <strain evidence="1 2">DSM 5</strain>
    </source>
</reference>
<sequence>MSFSEMSKNEAVQLIEAKIKGEQNCYSSIVNEAVRMIKEERNKVELYEKALLKIVETPEDSYNTFEEAYLETVNVALEVLNIEE</sequence>
<protein>
    <submittedName>
        <fullName evidence="1">Uncharacterized protein</fullName>
    </submittedName>
</protein>
<dbReference type="Proteomes" id="UP000248646">
    <property type="component" value="Unassembled WGS sequence"/>
</dbReference>
<comment type="caution">
    <text evidence="1">The sequence shown here is derived from an EMBL/GenBank/DDBJ whole genome shotgun (WGS) entry which is preliminary data.</text>
</comment>
<accession>A0A2W7NBT4</accession>
<evidence type="ECO:0000313" key="2">
    <source>
        <dbReference type="Proteomes" id="UP000248646"/>
    </source>
</evidence>
<gene>
    <name evidence="1" type="ORF">C7437_1011041</name>
</gene>
<keyword evidence="2" id="KW-1185">Reference proteome</keyword>
<dbReference type="RefSeq" id="WP_111438527.1">
    <property type="nucleotide sequence ID" value="NZ_QKZI01000001.1"/>
</dbReference>